<evidence type="ECO:0000313" key="3">
    <source>
        <dbReference type="Proteomes" id="UP000176204"/>
    </source>
</evidence>
<evidence type="ECO:0000313" key="2">
    <source>
        <dbReference type="EMBL" id="SEH70825.1"/>
    </source>
</evidence>
<feature type="signal peptide" evidence="1">
    <location>
        <begin position="1"/>
        <end position="27"/>
    </location>
</feature>
<keyword evidence="3" id="KW-1185">Reference proteome</keyword>
<feature type="chain" id="PRO_5009604439" evidence="1">
    <location>
        <begin position="28"/>
        <end position="160"/>
    </location>
</feature>
<organism evidence="2 3">
    <name type="scientific">Akkermansia glycaniphila</name>
    <dbReference type="NCBI Taxonomy" id="1679444"/>
    <lineage>
        <taxon>Bacteria</taxon>
        <taxon>Pseudomonadati</taxon>
        <taxon>Verrucomicrobiota</taxon>
        <taxon>Verrucomicrobiia</taxon>
        <taxon>Verrucomicrobiales</taxon>
        <taxon>Akkermansiaceae</taxon>
        <taxon>Akkermansia</taxon>
    </lineage>
</organism>
<reference evidence="3" key="1">
    <citation type="submission" date="2016-09" db="EMBL/GenBank/DDBJ databases">
        <authorList>
            <person name="Koehorst J."/>
        </authorList>
    </citation>
    <scope>NUCLEOTIDE SEQUENCE [LARGE SCALE GENOMIC DNA]</scope>
</reference>
<sequence length="160" mass="16604">MKGMTVTCVLFAGIASLALGGVSSASAAGASASVSGKAADEALPPAEAAIVQTATVLREIDACLAQVKDKATAESAVPAFLVACRKLHKVLVSLDEMEDVSSEETERICAKYDGELKALSESSARKLALLRQADYYGSVALKEAVETFMEDLKGIFPSMG</sequence>
<protein>
    <submittedName>
        <fullName evidence="2">Uncharacterized protein</fullName>
    </submittedName>
</protein>
<gene>
    <name evidence="2" type="ORF">PYTT_0131</name>
</gene>
<accession>A0A1H6KBK8</accession>
<proteinExistence type="predicted"/>
<evidence type="ECO:0000256" key="1">
    <source>
        <dbReference type="SAM" id="SignalP"/>
    </source>
</evidence>
<dbReference type="KEGG" id="agl:PYTT_0131"/>
<name>A0A1H6KBK8_9BACT</name>
<dbReference type="EMBL" id="LT629973">
    <property type="protein sequence ID" value="SEH70825.1"/>
    <property type="molecule type" value="Genomic_DNA"/>
</dbReference>
<keyword evidence="1" id="KW-0732">Signal</keyword>
<dbReference type="STRING" id="1679444.PYTT_0131"/>
<dbReference type="AlphaFoldDB" id="A0A1H6KBK8"/>
<dbReference type="Proteomes" id="UP000176204">
    <property type="component" value="Chromosome I"/>
</dbReference>